<dbReference type="GO" id="GO:0006825">
    <property type="term" value="P:copper ion transport"/>
    <property type="evidence" value="ECO:0007669"/>
    <property type="project" value="InterPro"/>
</dbReference>
<dbReference type="InterPro" id="IPR032694">
    <property type="entry name" value="CopC/D"/>
</dbReference>
<feature type="transmembrane region" description="Helical" evidence="9">
    <location>
        <begin position="361"/>
        <end position="381"/>
    </location>
</feature>
<feature type="transmembrane region" description="Helical" evidence="9">
    <location>
        <begin position="390"/>
        <end position="411"/>
    </location>
</feature>
<evidence type="ECO:0000256" key="8">
    <source>
        <dbReference type="ARBA" id="ARBA00023136"/>
    </source>
</evidence>
<evidence type="ECO:0000259" key="12">
    <source>
        <dbReference type="Pfam" id="PF13115"/>
    </source>
</evidence>
<feature type="transmembrane region" description="Helical" evidence="9">
    <location>
        <begin position="317"/>
        <end position="341"/>
    </location>
</feature>
<evidence type="ECO:0000259" key="10">
    <source>
        <dbReference type="Pfam" id="PF04234"/>
    </source>
</evidence>
<sequence>MPNHKYKTLFKGLIIALALGIVLAILPGTVFAHAQYLHSNPPTNSSFPSGNPPTQVQVWFSEGIEPKFSSLGVYDKSGTRVDTNQLRFFQADDTTMAVSLPPNLPDGAYTVSYQNVSREDGHAVKGSFSFVVGAGALPATAESILDGVSSNDMDANPWGVPLRWLNYIAMSAVVGSLVFLLLVWQPTVQKLSSKVGAELKESSTKLYNLAYKFLGWSLGLLFIGWIAFLVFQATVVGNVYPWQIFENNTLGNLLLSSRFGNIWLVRLDLILVAFLLWAFARGSGRVKIPGMKRANLVPETESSVIVADEGNRPLRGWILWVILLLGAGIMLTTSLNSHAVATRYPLLLVPNDMLHLLSTGFWIGGLFFMVLGLPVALRALVPGTGDRTRLLAALIPQFSFVAILSVAFLLISGTIQAAVQLGSLDGFFSSGYGIALFIKLCFSAPLLLIGAYNLLNVSPRMKKFARRKGDGEGAAGSLEAGSLQRFFRRSVMIEAGLALVLLVWVALLTSFGPPSQDMSSSKDLFTLRGQAADIKYVLAISPNQVGDNIFEVELKDTSDKPIQNTTAVLLRFSHVEMDMGIEEVELKPFLTKPGRYSLTGNALSMTGNWNVTLLVRRPNADDVTVPLKLKLTS</sequence>
<feature type="transmembrane region" description="Helical" evidence="9">
    <location>
        <begin position="491"/>
        <end position="512"/>
    </location>
</feature>
<gene>
    <name evidence="13" type="ORF">HXX08_23795</name>
    <name evidence="14" type="ORF">OZ401_004445</name>
</gene>
<comment type="subcellular location">
    <subcellularLocation>
        <location evidence="1">Cell membrane</location>
        <topology evidence="1">Multi-pass membrane protein</topology>
    </subcellularLocation>
</comment>
<keyword evidence="8 9" id="KW-0472">Membrane</keyword>
<accession>A0A8T7M9U0</accession>
<dbReference type="InterPro" id="IPR014755">
    <property type="entry name" value="Cu-Rt/internalin_Ig-like"/>
</dbReference>
<dbReference type="Pfam" id="PF13115">
    <property type="entry name" value="YtkA"/>
    <property type="match status" value="1"/>
</dbReference>
<keyword evidence="4" id="KW-0479">Metal-binding</keyword>
<feature type="transmembrane region" description="Helical" evidence="9">
    <location>
        <begin position="213"/>
        <end position="240"/>
    </location>
</feature>
<dbReference type="Gene3D" id="2.60.40.1220">
    <property type="match status" value="1"/>
</dbReference>
<dbReference type="InterPro" id="IPR007348">
    <property type="entry name" value="CopC_dom"/>
</dbReference>
<evidence type="ECO:0000256" key="9">
    <source>
        <dbReference type="SAM" id="Phobius"/>
    </source>
</evidence>
<evidence type="ECO:0000256" key="6">
    <source>
        <dbReference type="ARBA" id="ARBA00022989"/>
    </source>
</evidence>
<organism evidence="13 15">
    <name type="scientific">Candidatus Chlorohelix allophototropha</name>
    <dbReference type="NCBI Taxonomy" id="3003348"/>
    <lineage>
        <taxon>Bacteria</taxon>
        <taxon>Bacillati</taxon>
        <taxon>Chloroflexota</taxon>
        <taxon>Chloroflexia</taxon>
        <taxon>Candidatus Chloroheliales</taxon>
        <taxon>Candidatus Chloroheliaceae</taxon>
        <taxon>Candidatus Chlorohelix</taxon>
    </lineage>
</organism>
<evidence type="ECO:0000313" key="15">
    <source>
        <dbReference type="Proteomes" id="UP000521676"/>
    </source>
</evidence>
<feature type="transmembrane region" description="Helical" evidence="9">
    <location>
        <begin position="431"/>
        <end position="455"/>
    </location>
</feature>
<dbReference type="InterPro" id="IPR008457">
    <property type="entry name" value="Cu-R_CopD_dom"/>
</dbReference>
<dbReference type="Proteomes" id="UP001431572">
    <property type="component" value="Chromosome 2"/>
</dbReference>
<dbReference type="PANTHER" id="PTHR34820">
    <property type="entry name" value="INNER MEMBRANE PROTEIN YEBZ"/>
    <property type="match status" value="1"/>
</dbReference>
<keyword evidence="3 9" id="KW-0812">Transmembrane</keyword>
<evidence type="ECO:0000256" key="5">
    <source>
        <dbReference type="ARBA" id="ARBA00022729"/>
    </source>
</evidence>
<dbReference type="Proteomes" id="UP000521676">
    <property type="component" value="Unassembled WGS sequence"/>
</dbReference>
<evidence type="ECO:0000256" key="4">
    <source>
        <dbReference type="ARBA" id="ARBA00022723"/>
    </source>
</evidence>
<evidence type="ECO:0000256" key="7">
    <source>
        <dbReference type="ARBA" id="ARBA00023008"/>
    </source>
</evidence>
<dbReference type="InterPro" id="IPR014756">
    <property type="entry name" value="Ig_E-set"/>
</dbReference>
<keyword evidence="6 9" id="KW-1133">Transmembrane helix</keyword>
<dbReference type="Pfam" id="PF05425">
    <property type="entry name" value="CopD"/>
    <property type="match status" value="1"/>
</dbReference>
<dbReference type="GO" id="GO:0042597">
    <property type="term" value="C:periplasmic space"/>
    <property type="evidence" value="ECO:0007669"/>
    <property type="project" value="InterPro"/>
</dbReference>
<dbReference type="GO" id="GO:0046688">
    <property type="term" value="P:response to copper ion"/>
    <property type="evidence" value="ECO:0007669"/>
    <property type="project" value="InterPro"/>
</dbReference>
<feature type="transmembrane region" description="Helical" evidence="9">
    <location>
        <begin position="260"/>
        <end position="280"/>
    </location>
</feature>
<evidence type="ECO:0000313" key="14">
    <source>
        <dbReference type="EMBL" id="WJW68826.1"/>
    </source>
</evidence>
<dbReference type="AlphaFoldDB" id="A0A8T7M9U0"/>
<feature type="transmembrane region" description="Helical" evidence="9">
    <location>
        <begin position="164"/>
        <end position="184"/>
    </location>
</feature>
<evidence type="ECO:0000256" key="3">
    <source>
        <dbReference type="ARBA" id="ARBA00022692"/>
    </source>
</evidence>
<dbReference type="InterPro" id="IPR032693">
    <property type="entry name" value="YtkA-like_dom"/>
</dbReference>
<keyword evidence="7" id="KW-0186">Copper</keyword>
<feature type="domain" description="YtkA-like" evidence="12">
    <location>
        <begin position="532"/>
        <end position="613"/>
    </location>
</feature>
<evidence type="ECO:0000313" key="16">
    <source>
        <dbReference type="Proteomes" id="UP001431572"/>
    </source>
</evidence>
<evidence type="ECO:0000313" key="13">
    <source>
        <dbReference type="EMBL" id="NWJ48895.1"/>
    </source>
</evidence>
<evidence type="ECO:0000256" key="1">
    <source>
        <dbReference type="ARBA" id="ARBA00004651"/>
    </source>
</evidence>
<evidence type="ECO:0000256" key="2">
    <source>
        <dbReference type="ARBA" id="ARBA00022475"/>
    </source>
</evidence>
<feature type="domain" description="Copper resistance protein D" evidence="11">
    <location>
        <begin position="393"/>
        <end position="508"/>
    </location>
</feature>
<protein>
    <submittedName>
        <fullName evidence="13">Copper resistance protein CopC</fullName>
    </submittedName>
</protein>
<dbReference type="EMBL" id="CP128400">
    <property type="protein sequence ID" value="WJW68826.1"/>
    <property type="molecule type" value="Genomic_DNA"/>
</dbReference>
<dbReference type="SUPFAM" id="SSF81296">
    <property type="entry name" value="E set domains"/>
    <property type="match status" value="1"/>
</dbReference>
<feature type="domain" description="CopC" evidence="10">
    <location>
        <begin position="33"/>
        <end position="132"/>
    </location>
</feature>
<proteinExistence type="predicted"/>
<dbReference type="GO" id="GO:0005507">
    <property type="term" value="F:copper ion binding"/>
    <property type="evidence" value="ECO:0007669"/>
    <property type="project" value="InterPro"/>
</dbReference>
<dbReference type="Pfam" id="PF04234">
    <property type="entry name" value="CopC"/>
    <property type="match status" value="1"/>
</dbReference>
<dbReference type="EMBL" id="JACATZ010000003">
    <property type="protein sequence ID" value="NWJ48895.1"/>
    <property type="molecule type" value="Genomic_DNA"/>
</dbReference>
<keyword evidence="5" id="KW-0732">Signal</keyword>
<evidence type="ECO:0000259" key="11">
    <source>
        <dbReference type="Pfam" id="PF05425"/>
    </source>
</evidence>
<name>A0A8T7M9U0_9CHLR</name>
<keyword evidence="2" id="KW-1003">Cell membrane</keyword>
<dbReference type="GO" id="GO:0005886">
    <property type="term" value="C:plasma membrane"/>
    <property type="evidence" value="ECO:0007669"/>
    <property type="project" value="UniProtKB-SubCell"/>
</dbReference>
<dbReference type="RefSeq" id="WP_341470730.1">
    <property type="nucleotide sequence ID" value="NZ_CP128400.1"/>
</dbReference>
<reference evidence="13 15" key="1">
    <citation type="submission" date="2020-06" db="EMBL/GenBank/DDBJ databases">
        <title>Anoxygenic phototrophic Chloroflexota member uses a Type I reaction center.</title>
        <authorList>
            <person name="Tsuji J.M."/>
            <person name="Shaw N.A."/>
            <person name="Nagashima S."/>
            <person name="Venkiteswaran J."/>
            <person name="Schiff S.L."/>
            <person name="Hanada S."/>
            <person name="Tank M."/>
            <person name="Neufeld J.D."/>
        </authorList>
    </citation>
    <scope>NUCLEOTIDE SEQUENCE [LARGE SCALE GENOMIC DNA]</scope>
    <source>
        <strain evidence="13">L227-S17</strain>
    </source>
</reference>
<reference evidence="14" key="2">
    <citation type="journal article" date="2024" name="Nature">
        <title>Anoxygenic phototroph of the Chloroflexota uses a type I reaction centre.</title>
        <authorList>
            <person name="Tsuji J.M."/>
            <person name="Shaw N.A."/>
            <person name="Nagashima S."/>
            <person name="Venkiteswaran J.J."/>
            <person name="Schiff S.L."/>
            <person name="Watanabe T."/>
            <person name="Fukui M."/>
            <person name="Hanada S."/>
            <person name="Tank M."/>
            <person name="Neufeld J.D."/>
        </authorList>
    </citation>
    <scope>NUCLEOTIDE SEQUENCE</scope>
    <source>
        <strain evidence="14">L227-S17</strain>
    </source>
</reference>
<dbReference type="PANTHER" id="PTHR34820:SF4">
    <property type="entry name" value="INNER MEMBRANE PROTEIN YEBZ"/>
    <property type="match status" value="1"/>
</dbReference>
<keyword evidence="16" id="KW-1185">Reference proteome</keyword>